<organism evidence="1 2">
    <name type="scientific">Moniliophthora roreri</name>
    <name type="common">Frosty pod rot fungus</name>
    <name type="synonym">Monilia roreri</name>
    <dbReference type="NCBI Taxonomy" id="221103"/>
    <lineage>
        <taxon>Eukaryota</taxon>
        <taxon>Fungi</taxon>
        <taxon>Dikarya</taxon>
        <taxon>Basidiomycota</taxon>
        <taxon>Agaricomycotina</taxon>
        <taxon>Agaricomycetes</taxon>
        <taxon>Agaricomycetidae</taxon>
        <taxon>Agaricales</taxon>
        <taxon>Marasmiineae</taxon>
        <taxon>Marasmiaceae</taxon>
        <taxon>Moniliophthora</taxon>
    </lineage>
</organism>
<proteinExistence type="predicted"/>
<accession>A0A0W0FRA8</accession>
<evidence type="ECO:0000313" key="2">
    <source>
        <dbReference type="Proteomes" id="UP000054988"/>
    </source>
</evidence>
<name>A0A0W0FRA8_MONRR</name>
<dbReference type="EMBL" id="LATX01001723">
    <property type="protein sequence ID" value="KTB38883.1"/>
    <property type="molecule type" value="Genomic_DNA"/>
</dbReference>
<evidence type="ECO:0000313" key="1">
    <source>
        <dbReference type="EMBL" id="KTB38883.1"/>
    </source>
</evidence>
<sequence length="22" mass="2500">MQEAGFPIRETLYQSTKRASSV</sequence>
<gene>
    <name evidence="1" type="ORF">WG66_8550</name>
</gene>
<comment type="caution">
    <text evidence="1">The sequence shown here is derived from an EMBL/GenBank/DDBJ whole genome shotgun (WGS) entry which is preliminary data.</text>
</comment>
<dbReference type="Proteomes" id="UP000054988">
    <property type="component" value="Unassembled WGS sequence"/>
</dbReference>
<protein>
    <submittedName>
        <fullName evidence="1">Uncharacterized protein</fullName>
    </submittedName>
</protein>
<reference evidence="1 2" key="1">
    <citation type="submission" date="2015-12" db="EMBL/GenBank/DDBJ databases">
        <title>Draft genome sequence of Moniliophthora roreri, the causal agent of frosty pod rot of cacao.</title>
        <authorList>
            <person name="Aime M.C."/>
            <person name="Diaz-Valderrama J.R."/>
            <person name="Kijpornyongpan T."/>
            <person name="Phillips-Mora W."/>
        </authorList>
    </citation>
    <scope>NUCLEOTIDE SEQUENCE [LARGE SCALE GENOMIC DNA]</scope>
    <source>
        <strain evidence="1 2">MCA 2952</strain>
    </source>
</reference>
<dbReference type="AlphaFoldDB" id="A0A0W0FRA8"/>